<accession>A0ACB8BQ66</accession>
<comment type="caution">
    <text evidence="1">The sequence shown here is derived from an EMBL/GenBank/DDBJ whole genome shotgun (WGS) entry which is preliminary data.</text>
</comment>
<proteinExistence type="predicted"/>
<keyword evidence="2" id="KW-1185">Reference proteome</keyword>
<sequence length="449" mass="48587">MDIDHELPEYSAPPQYHSSQHASSVLNEHTVSLETSLGSGKKWLQLVVASRAASPTALPAFYAGDVITGHADMDVAKSESIKAITVKVTAGTTSVGQEEQLFLNIEKVLWDPSVPLSDGTKISKFGKGHYSWPFEITLPSSVEVVDQKVKKELPLPASVTGRASPAYIDYKIILTVKRGALRVNQTLVTNFAYVPATHPDPPSPMIQKAYKENLPLVGPDGDPEGWHVLPPIQLKGTLFDSKSVDVSCTATLAKPLSYPRGAAFPLFITFTSDDPHALDLLSTPSSIRLLLIKSLATGSDATNEDVERPADGSNFFFETVARAVFWPPNSDSGGPGAMSSQGGTRSLWGEVDVKRAIPPSFFFPRFTIRYTLELQPFVAPGFVPTSPISGPLIKQRVTVTSLRTRGVNPRSHAPPEYVQEQAVDYNNSVGLLENGNQRFYHHSGAGAIA</sequence>
<evidence type="ECO:0000313" key="1">
    <source>
        <dbReference type="EMBL" id="KAH7928056.1"/>
    </source>
</evidence>
<gene>
    <name evidence="1" type="ORF">BV22DRAFT_1005674</name>
</gene>
<protein>
    <submittedName>
        <fullName evidence="1">Uncharacterized protein</fullName>
    </submittedName>
</protein>
<organism evidence="1 2">
    <name type="scientific">Leucogyrophana mollusca</name>
    <dbReference type="NCBI Taxonomy" id="85980"/>
    <lineage>
        <taxon>Eukaryota</taxon>
        <taxon>Fungi</taxon>
        <taxon>Dikarya</taxon>
        <taxon>Basidiomycota</taxon>
        <taxon>Agaricomycotina</taxon>
        <taxon>Agaricomycetes</taxon>
        <taxon>Agaricomycetidae</taxon>
        <taxon>Boletales</taxon>
        <taxon>Boletales incertae sedis</taxon>
        <taxon>Leucogyrophana</taxon>
    </lineage>
</organism>
<reference evidence="1" key="1">
    <citation type="journal article" date="2021" name="New Phytol.">
        <title>Evolutionary innovations through gain and loss of genes in the ectomycorrhizal Boletales.</title>
        <authorList>
            <person name="Wu G."/>
            <person name="Miyauchi S."/>
            <person name="Morin E."/>
            <person name="Kuo A."/>
            <person name="Drula E."/>
            <person name="Varga T."/>
            <person name="Kohler A."/>
            <person name="Feng B."/>
            <person name="Cao Y."/>
            <person name="Lipzen A."/>
            <person name="Daum C."/>
            <person name="Hundley H."/>
            <person name="Pangilinan J."/>
            <person name="Johnson J."/>
            <person name="Barry K."/>
            <person name="LaButti K."/>
            <person name="Ng V."/>
            <person name="Ahrendt S."/>
            <person name="Min B."/>
            <person name="Choi I.G."/>
            <person name="Park H."/>
            <person name="Plett J.M."/>
            <person name="Magnuson J."/>
            <person name="Spatafora J.W."/>
            <person name="Nagy L.G."/>
            <person name="Henrissat B."/>
            <person name="Grigoriev I.V."/>
            <person name="Yang Z.L."/>
            <person name="Xu J."/>
            <person name="Martin F.M."/>
        </authorList>
    </citation>
    <scope>NUCLEOTIDE SEQUENCE</scope>
    <source>
        <strain evidence="1">KUC20120723A-06</strain>
    </source>
</reference>
<evidence type="ECO:0000313" key="2">
    <source>
        <dbReference type="Proteomes" id="UP000790709"/>
    </source>
</evidence>
<dbReference type="Proteomes" id="UP000790709">
    <property type="component" value="Unassembled WGS sequence"/>
</dbReference>
<dbReference type="EMBL" id="MU266357">
    <property type="protein sequence ID" value="KAH7928056.1"/>
    <property type="molecule type" value="Genomic_DNA"/>
</dbReference>
<name>A0ACB8BQ66_9AGAM</name>